<feature type="domain" description="MATH" evidence="2">
    <location>
        <begin position="246"/>
        <end position="358"/>
    </location>
</feature>
<comment type="caution">
    <text evidence="3">The sequence shown here is derived from an EMBL/GenBank/DDBJ whole genome shotgun (WGS) entry which is preliminary data.</text>
</comment>
<dbReference type="EMBL" id="PDCK01000042">
    <property type="protein sequence ID" value="PRQ39595.1"/>
    <property type="molecule type" value="Genomic_DNA"/>
</dbReference>
<dbReference type="CDD" id="cd00121">
    <property type="entry name" value="MATH"/>
    <property type="match status" value="2"/>
</dbReference>
<dbReference type="Gene3D" id="2.60.210.10">
    <property type="entry name" value="Apoptosis, Tumor Necrosis Factor Receptor Associated Protein 2, Chain A"/>
    <property type="match status" value="2"/>
</dbReference>
<dbReference type="STRING" id="74649.A0A2P6QZJ0"/>
<accession>A0A2P6QZJ0</accession>
<keyword evidence="4" id="KW-1185">Reference proteome</keyword>
<keyword evidence="1" id="KW-1133">Transmembrane helix</keyword>
<feature type="transmembrane region" description="Helical" evidence="1">
    <location>
        <begin position="12"/>
        <end position="31"/>
    </location>
</feature>
<feature type="domain" description="MATH" evidence="2">
    <location>
        <begin position="48"/>
        <end position="224"/>
    </location>
</feature>
<gene>
    <name evidence="3" type="ORF">RchiOBHm_Chr4g0426981</name>
</gene>
<keyword evidence="1" id="KW-0812">Transmembrane</keyword>
<evidence type="ECO:0000313" key="4">
    <source>
        <dbReference type="Proteomes" id="UP000238479"/>
    </source>
</evidence>
<proteinExistence type="predicted"/>
<dbReference type="Pfam" id="PF22486">
    <property type="entry name" value="MATH_2"/>
    <property type="match status" value="2"/>
</dbReference>
<dbReference type="GO" id="GO:0004843">
    <property type="term" value="F:cysteine-type deubiquitinase activity"/>
    <property type="evidence" value="ECO:0007669"/>
    <property type="project" value="UniProtKB-EC"/>
</dbReference>
<name>A0A2P6QZJ0_ROSCH</name>
<dbReference type="EC" id="3.4.19.12" evidence="3"/>
<evidence type="ECO:0000313" key="3">
    <source>
        <dbReference type="EMBL" id="PRQ39595.1"/>
    </source>
</evidence>
<dbReference type="InterPro" id="IPR008974">
    <property type="entry name" value="TRAF-like"/>
</dbReference>
<organism evidence="3 4">
    <name type="scientific">Rosa chinensis</name>
    <name type="common">China rose</name>
    <dbReference type="NCBI Taxonomy" id="74649"/>
    <lineage>
        <taxon>Eukaryota</taxon>
        <taxon>Viridiplantae</taxon>
        <taxon>Streptophyta</taxon>
        <taxon>Embryophyta</taxon>
        <taxon>Tracheophyta</taxon>
        <taxon>Spermatophyta</taxon>
        <taxon>Magnoliopsida</taxon>
        <taxon>eudicotyledons</taxon>
        <taxon>Gunneridae</taxon>
        <taxon>Pentapetalae</taxon>
        <taxon>rosids</taxon>
        <taxon>fabids</taxon>
        <taxon>Rosales</taxon>
        <taxon>Rosaceae</taxon>
        <taxon>Rosoideae</taxon>
        <taxon>Rosoideae incertae sedis</taxon>
        <taxon>Rosa</taxon>
    </lineage>
</organism>
<dbReference type="PANTHER" id="PTHR46162:SF2">
    <property type="entry name" value="ANKYRIN REPEAT-CONTAINING PROTEIN-RELATED"/>
    <property type="match status" value="1"/>
</dbReference>
<dbReference type="SMART" id="SM00061">
    <property type="entry name" value="MATH"/>
    <property type="match status" value="2"/>
</dbReference>
<keyword evidence="1" id="KW-0472">Membrane</keyword>
<dbReference type="SUPFAM" id="SSF49599">
    <property type="entry name" value="TRAF domain-like"/>
    <property type="match status" value="2"/>
</dbReference>
<evidence type="ECO:0000256" key="1">
    <source>
        <dbReference type="SAM" id="Phobius"/>
    </source>
</evidence>
<dbReference type="Proteomes" id="UP000238479">
    <property type="component" value="Chromosome 4"/>
</dbReference>
<dbReference type="PANTHER" id="PTHR46162">
    <property type="entry name" value="TRAF-LIKE FAMILY PROTEIN"/>
    <property type="match status" value="1"/>
</dbReference>
<protein>
    <submittedName>
        <fullName evidence="3">Putative ubiquitinyl hydrolase 1</fullName>
        <ecNumber evidence="3">3.4.19.12</ecNumber>
    </submittedName>
</protein>
<sequence length="367" mass="41530">MAASNGLILDRDFCLFFSYLWVIVCVNHYLISEVGKSGMCKPFLDATPTHYTVKIELFSRLKNFCKEDPYESREFEAGRIQMGLKVSIQVITPTGTGKATSVLHNCLFLYRKLVLYPDGNKRRNVYGHISLYLEIAGTNLFQPGWEVHVDFRLFLLDQHKRVYLVFEGIICFSVTEFSSSTNKMCFNGDMPCAAGFDKLIRVKDFTDDSNGYLVDDTCVFGADVFVCKERRTGKGECLSRIQNPSTYKYVWKIDNFLKTDAVCHCSGAFSAGNQKWKIELYPKGINIGKGSHVSLFFKLADPETLPPGSKIYADCTLRIQDQIHFKHYHGRGEKSGQFMWQSGNGFLVNDTCIVEAEVTVSGITRAL</sequence>
<dbReference type="InterPro" id="IPR002083">
    <property type="entry name" value="MATH/TRAF_dom"/>
</dbReference>
<dbReference type="PROSITE" id="PS50144">
    <property type="entry name" value="MATH"/>
    <property type="match status" value="2"/>
</dbReference>
<dbReference type="Gramene" id="PRQ39595">
    <property type="protein sequence ID" value="PRQ39595"/>
    <property type="gene ID" value="RchiOBHm_Chr4g0426981"/>
</dbReference>
<keyword evidence="3" id="KW-0378">Hydrolase</keyword>
<reference evidence="3 4" key="1">
    <citation type="journal article" date="2018" name="Nat. Genet.">
        <title>The Rosa genome provides new insights in the design of modern roses.</title>
        <authorList>
            <person name="Bendahmane M."/>
        </authorList>
    </citation>
    <scope>NUCLEOTIDE SEQUENCE [LARGE SCALE GENOMIC DNA]</scope>
    <source>
        <strain evidence="4">cv. Old Blush</strain>
    </source>
</reference>
<evidence type="ECO:0000259" key="2">
    <source>
        <dbReference type="PROSITE" id="PS50144"/>
    </source>
</evidence>
<dbReference type="AlphaFoldDB" id="A0A2P6QZJ0"/>